<feature type="repeat" description="PPR" evidence="3">
    <location>
        <begin position="478"/>
        <end position="512"/>
    </location>
</feature>
<dbReference type="InterPro" id="IPR002885">
    <property type="entry name" value="PPR_rpt"/>
</dbReference>
<feature type="repeat" description="PPR" evidence="3">
    <location>
        <begin position="303"/>
        <end position="337"/>
    </location>
</feature>
<dbReference type="FunFam" id="1.25.40.10:FF:000294">
    <property type="entry name" value="Pentatricopeptide repeat-containing protein At1g09900"/>
    <property type="match status" value="1"/>
</dbReference>
<feature type="repeat" description="PPR" evidence="3">
    <location>
        <begin position="233"/>
        <end position="267"/>
    </location>
</feature>
<dbReference type="Gene3D" id="1.25.40.10">
    <property type="entry name" value="Tetratricopeptide repeat domain"/>
    <property type="match status" value="6"/>
</dbReference>
<accession>A0AAD6RJX9</accession>
<feature type="repeat" description="PPR" evidence="3">
    <location>
        <begin position="443"/>
        <end position="477"/>
    </location>
</feature>
<evidence type="ECO:0000256" key="2">
    <source>
        <dbReference type="ARBA" id="ARBA00022737"/>
    </source>
</evidence>
<protein>
    <submittedName>
        <fullName evidence="4">Pentatricopeptide repeat-containing protein</fullName>
    </submittedName>
</protein>
<comment type="similarity">
    <text evidence="1">Belongs to the PPR family. P subfamily.</text>
</comment>
<keyword evidence="2" id="KW-0677">Repeat</keyword>
<evidence type="ECO:0000313" key="4">
    <source>
        <dbReference type="EMBL" id="KAJ7010278.1"/>
    </source>
</evidence>
<keyword evidence="5" id="KW-1185">Reference proteome</keyword>
<feature type="repeat" description="PPR" evidence="3">
    <location>
        <begin position="408"/>
        <end position="442"/>
    </location>
</feature>
<evidence type="ECO:0000256" key="1">
    <source>
        <dbReference type="ARBA" id="ARBA00007626"/>
    </source>
</evidence>
<dbReference type="SUPFAM" id="SSF48452">
    <property type="entry name" value="TPR-like"/>
    <property type="match status" value="1"/>
</dbReference>
<proteinExistence type="inferred from homology"/>
<evidence type="ECO:0000313" key="5">
    <source>
        <dbReference type="Proteomes" id="UP001164929"/>
    </source>
</evidence>
<name>A0AAD6RJX9_9ROSI</name>
<comment type="caution">
    <text evidence="4">The sequence shown here is derived from an EMBL/GenBank/DDBJ whole genome shotgun (WGS) entry which is preliminary data.</text>
</comment>
<dbReference type="InterPro" id="IPR011990">
    <property type="entry name" value="TPR-like_helical_dom_sf"/>
</dbReference>
<sequence length="786" mass="87966">MPKCQPFNTNSILKALNTLFSFPSKFLSLSMHSNFSAHAIPSTKTIETEPLNHTQHCNTTDQENGIEPDPPISDKIFKSGPKMGSYRLGDSTFYSLINNYANLGDFKSLEKVLDRMKCEKRVIFEKCFIVIFKAYGKAHLPEKAVDLFDRMACEFECKRTVKSFNSVLNVIIQEGLFYRALEFYNHVIGAKGVSISPNVLTFNLVIKAMCKVGLVDDAIQVFRDMTIRKCEPDVYTYCTLMDGLCKADRIDEAVSLLDEMQIDGCFPSLVTFNVLINGLCKKGDLSRAAKLVDNMFLKGCVPNEVTYNTLIHGLCLKGKLEKAISLLDRMVSSKCVPNVVTYGTIINGLVKQGRALDGACVLASMEERGYCVNEYVYSTLISGLFKEGKSQEAMHLFKEMTVKGYELNTIVYSAVIDGLCRDGKPDDAVEVLSEMTNKGCTPNAYTCSSLMKGFFEAGNSHRAVEVWKDMAKHNFTQNEVCYSVLIHGLCKDGKVKEAMMVWTQMLGKGCKPDVVAYSSMINGLSIAGLVEDAMQLYNEMLCQGPDSQPDVVTYNILLNTLCKQSSISRAIDLLNSMLDRGCDPDLVTCTIFLRMLREKLDPPQDGRDFLDELVVRLLKRQRVLGASKIVEVMLQKLLPPKPSTWAQVVENLCKPKKVQAVLVNTNLKQSVGEVEYIVFEKHGSHHITPAMLKRKGGNNQARVAINMGKYNGERIHLSMTSSDGNGALCFRMAVKFMQDVARMPVILQMSHIISMETKEDMGWKPWNKWNPKPLTFSVDVTSWIIQ</sequence>
<dbReference type="PANTHER" id="PTHR45613:SF99">
    <property type="entry name" value="PENTACOTRIPEPTIDE-REPEAT REGION OF PRORP DOMAIN-CONTAINING PROTEIN"/>
    <property type="match status" value="1"/>
</dbReference>
<gene>
    <name evidence="4" type="ORF">NC653_000886</name>
</gene>
<feature type="repeat" description="PPR" evidence="3">
    <location>
        <begin position="550"/>
        <end position="584"/>
    </location>
</feature>
<dbReference type="Pfam" id="PF13041">
    <property type="entry name" value="PPR_2"/>
    <property type="match status" value="5"/>
</dbReference>
<reference evidence="4 5" key="1">
    <citation type="journal article" date="2023" name="Mol. Ecol. Resour.">
        <title>Chromosome-level genome assembly of a triploid poplar Populus alba 'Berolinensis'.</title>
        <authorList>
            <person name="Chen S."/>
            <person name="Yu Y."/>
            <person name="Wang X."/>
            <person name="Wang S."/>
            <person name="Zhang T."/>
            <person name="Zhou Y."/>
            <person name="He R."/>
            <person name="Meng N."/>
            <person name="Wang Y."/>
            <person name="Liu W."/>
            <person name="Liu Z."/>
            <person name="Liu J."/>
            <person name="Guo Q."/>
            <person name="Huang H."/>
            <person name="Sederoff R.R."/>
            <person name="Wang G."/>
            <person name="Qu G."/>
            <person name="Chen S."/>
        </authorList>
    </citation>
    <scope>NUCLEOTIDE SEQUENCE [LARGE SCALE GENOMIC DNA]</scope>
    <source>
        <strain evidence="4">SC-2020</strain>
    </source>
</reference>
<feature type="repeat" description="PPR" evidence="3">
    <location>
        <begin position="513"/>
        <end position="547"/>
    </location>
</feature>
<dbReference type="Pfam" id="PF01535">
    <property type="entry name" value="PPR"/>
    <property type="match status" value="2"/>
</dbReference>
<dbReference type="NCBIfam" id="TIGR00756">
    <property type="entry name" value="PPR"/>
    <property type="match status" value="11"/>
</dbReference>
<feature type="repeat" description="PPR" evidence="3">
    <location>
        <begin position="198"/>
        <end position="232"/>
    </location>
</feature>
<dbReference type="AlphaFoldDB" id="A0AAD6RJX9"/>
<feature type="repeat" description="PPR" evidence="3">
    <location>
        <begin position="338"/>
        <end position="372"/>
    </location>
</feature>
<dbReference type="PROSITE" id="PS51375">
    <property type="entry name" value="PPR"/>
    <property type="match status" value="11"/>
</dbReference>
<evidence type="ECO:0000256" key="3">
    <source>
        <dbReference type="PROSITE-ProRule" id="PRU00708"/>
    </source>
</evidence>
<dbReference type="Pfam" id="PF12854">
    <property type="entry name" value="PPR_1"/>
    <property type="match status" value="2"/>
</dbReference>
<dbReference type="PANTHER" id="PTHR45613">
    <property type="entry name" value="PENTATRICOPEPTIDE REPEAT-CONTAINING PROTEIN"/>
    <property type="match status" value="1"/>
</dbReference>
<feature type="repeat" description="PPR" evidence="3">
    <location>
        <begin position="268"/>
        <end position="302"/>
    </location>
</feature>
<dbReference type="EMBL" id="JAQIZT010000001">
    <property type="protein sequence ID" value="KAJ7010278.1"/>
    <property type="molecule type" value="Genomic_DNA"/>
</dbReference>
<feature type="repeat" description="PPR" evidence="3">
    <location>
        <begin position="373"/>
        <end position="407"/>
    </location>
</feature>
<organism evidence="4 5">
    <name type="scientific">Populus alba x Populus x berolinensis</name>
    <dbReference type="NCBI Taxonomy" id="444605"/>
    <lineage>
        <taxon>Eukaryota</taxon>
        <taxon>Viridiplantae</taxon>
        <taxon>Streptophyta</taxon>
        <taxon>Embryophyta</taxon>
        <taxon>Tracheophyta</taxon>
        <taxon>Spermatophyta</taxon>
        <taxon>Magnoliopsida</taxon>
        <taxon>eudicotyledons</taxon>
        <taxon>Gunneridae</taxon>
        <taxon>Pentapetalae</taxon>
        <taxon>rosids</taxon>
        <taxon>fabids</taxon>
        <taxon>Malpighiales</taxon>
        <taxon>Salicaceae</taxon>
        <taxon>Saliceae</taxon>
        <taxon>Populus</taxon>
    </lineage>
</organism>
<dbReference type="Proteomes" id="UP001164929">
    <property type="component" value="Chromosome 1"/>
</dbReference>